<dbReference type="PANTHER" id="PTHR16026">
    <property type="entry name" value="CARTILAGE ACIDIC PROTEIN 1"/>
    <property type="match status" value="1"/>
</dbReference>
<dbReference type="EMBL" id="UOFA01000076">
    <property type="protein sequence ID" value="VAW44096.1"/>
    <property type="molecule type" value="Genomic_DNA"/>
</dbReference>
<feature type="domain" description="ASPIC/UnbV" evidence="2">
    <location>
        <begin position="475"/>
        <end position="520"/>
    </location>
</feature>
<name>A0A3B0WHX7_9ZZZZ</name>
<dbReference type="Pfam" id="PF13517">
    <property type="entry name" value="FG-GAP_3"/>
    <property type="match status" value="4"/>
</dbReference>
<dbReference type="Pfam" id="PF07593">
    <property type="entry name" value="UnbV_ASPIC"/>
    <property type="match status" value="1"/>
</dbReference>
<keyword evidence="1" id="KW-0732">Signal</keyword>
<dbReference type="InterPro" id="IPR027039">
    <property type="entry name" value="Crtac1"/>
</dbReference>
<dbReference type="Gene3D" id="2.130.10.130">
    <property type="entry name" value="Integrin alpha, N-terminal"/>
    <property type="match status" value="2"/>
</dbReference>
<evidence type="ECO:0000256" key="1">
    <source>
        <dbReference type="ARBA" id="ARBA00022729"/>
    </source>
</evidence>
<gene>
    <name evidence="3" type="ORF">MNBD_GAMMA02-194</name>
</gene>
<dbReference type="InterPro" id="IPR028994">
    <property type="entry name" value="Integrin_alpha_N"/>
</dbReference>
<reference evidence="3" key="1">
    <citation type="submission" date="2018-06" db="EMBL/GenBank/DDBJ databases">
        <authorList>
            <person name="Zhirakovskaya E."/>
        </authorList>
    </citation>
    <scope>NUCLEOTIDE SEQUENCE</scope>
</reference>
<feature type="non-terminal residue" evidence="3">
    <location>
        <position position="520"/>
    </location>
</feature>
<dbReference type="InterPro" id="IPR011519">
    <property type="entry name" value="UnbV_ASPIC"/>
</dbReference>
<evidence type="ECO:0000259" key="2">
    <source>
        <dbReference type="Pfam" id="PF07593"/>
    </source>
</evidence>
<sequence>MFFDITQYMQSLNSLLYRIALSMLIANWYCCTVDAQPFTEVTVQSGINLTHSNLADQQGEPTVIGGGGAVADYDFDGYPDFYLLGGSDQHNTLFNNLGNGTFSDSASIAQVNLFDILGSGPVFADVDGDFDLDLLVFSINKEGQSPNTGDSLNNRPRLFINLGNDSFMESMNSGFTSGMASYMGTFGDLDKDGDLDLFMSHWSADETTSKQLFWENDGNGQFTDVTIEYLGLSQNANFDRWTFTPNLTDINGDGWLDVLLTSDFGTTRILYSTGFAPGQPAYLISQPPFITDENGMGAAVADYDNDGDMDWFVTSIWDPNGIPEANWGVSGNRLYRNIGSGDFEDATDEAGLRVGYWGWGACFADFNNDGHLDIYHENGFTTPILAEEFYNDPARLFMANGDGTFTESAVANGLNHTDQGRGISCVDYDLDGDLDILVMPNNAPYRLYQNQNSNNNHYLGVKLFDTGTNPYAYHSKIALSTAASTQTRELTGGNNYASNNPLTQHFGLGSEDAVTEIQIT</sequence>
<accession>A0A3B0WHX7</accession>
<organism evidence="3">
    <name type="scientific">hydrothermal vent metagenome</name>
    <dbReference type="NCBI Taxonomy" id="652676"/>
    <lineage>
        <taxon>unclassified sequences</taxon>
        <taxon>metagenomes</taxon>
        <taxon>ecological metagenomes</taxon>
    </lineage>
</organism>
<dbReference type="SUPFAM" id="SSF69318">
    <property type="entry name" value="Integrin alpha N-terminal domain"/>
    <property type="match status" value="1"/>
</dbReference>
<protein>
    <recommendedName>
        <fullName evidence="2">ASPIC/UnbV domain-containing protein</fullName>
    </recommendedName>
</protein>
<dbReference type="InterPro" id="IPR013517">
    <property type="entry name" value="FG-GAP"/>
</dbReference>
<dbReference type="AlphaFoldDB" id="A0A3B0WHX7"/>
<evidence type="ECO:0000313" key="3">
    <source>
        <dbReference type="EMBL" id="VAW44096.1"/>
    </source>
</evidence>
<proteinExistence type="predicted"/>
<dbReference type="PANTHER" id="PTHR16026:SF0">
    <property type="entry name" value="CARTILAGE ACIDIC PROTEIN 1"/>
    <property type="match status" value="1"/>
</dbReference>